<protein>
    <submittedName>
        <fullName evidence="1">Uncharacterized protein</fullName>
    </submittedName>
</protein>
<comment type="caution">
    <text evidence="1">The sequence shown here is derived from an EMBL/GenBank/DDBJ whole genome shotgun (WGS) entry which is preliminary data.</text>
</comment>
<gene>
    <name evidence="1" type="ORF">SDC9_46138</name>
</gene>
<dbReference type="AlphaFoldDB" id="A0A644W8T6"/>
<proteinExistence type="predicted"/>
<accession>A0A644W8T6</accession>
<name>A0A644W8T6_9ZZZZ</name>
<organism evidence="1">
    <name type="scientific">bioreactor metagenome</name>
    <dbReference type="NCBI Taxonomy" id="1076179"/>
    <lineage>
        <taxon>unclassified sequences</taxon>
        <taxon>metagenomes</taxon>
        <taxon>ecological metagenomes</taxon>
    </lineage>
</organism>
<evidence type="ECO:0000313" key="1">
    <source>
        <dbReference type="EMBL" id="MPL99916.1"/>
    </source>
</evidence>
<reference evidence="1" key="1">
    <citation type="submission" date="2019-08" db="EMBL/GenBank/DDBJ databases">
        <authorList>
            <person name="Kucharzyk K."/>
            <person name="Murdoch R.W."/>
            <person name="Higgins S."/>
            <person name="Loffler F."/>
        </authorList>
    </citation>
    <scope>NUCLEOTIDE SEQUENCE</scope>
</reference>
<sequence length="50" mass="5475">MKRSLHPGPDARGARRSDPPFSLRDLVEAICTGVAPAQGIEMMLDRIERG</sequence>
<dbReference type="EMBL" id="VSSQ01000696">
    <property type="protein sequence ID" value="MPL99916.1"/>
    <property type="molecule type" value="Genomic_DNA"/>
</dbReference>